<evidence type="ECO:0000256" key="5">
    <source>
        <dbReference type="SAM" id="Phobius"/>
    </source>
</evidence>
<comment type="subcellular location">
    <subcellularLocation>
        <location evidence="1">Membrane</location>
        <topology evidence="1">Multi-pass membrane protein</topology>
    </subcellularLocation>
</comment>
<evidence type="ECO:0000256" key="4">
    <source>
        <dbReference type="ARBA" id="ARBA00023136"/>
    </source>
</evidence>
<dbReference type="AlphaFoldDB" id="A0AAN8XIS9"/>
<evidence type="ECO:0000313" key="7">
    <source>
        <dbReference type="Proteomes" id="UP001381693"/>
    </source>
</evidence>
<dbReference type="Proteomes" id="UP001381693">
    <property type="component" value="Unassembled WGS sequence"/>
</dbReference>
<dbReference type="GO" id="GO:0016020">
    <property type="term" value="C:membrane"/>
    <property type="evidence" value="ECO:0007669"/>
    <property type="project" value="UniProtKB-SubCell"/>
</dbReference>
<reference evidence="6 7" key="1">
    <citation type="submission" date="2023-11" db="EMBL/GenBank/DDBJ databases">
        <title>Halocaridina rubra genome assembly.</title>
        <authorList>
            <person name="Smith C."/>
        </authorList>
    </citation>
    <scope>NUCLEOTIDE SEQUENCE [LARGE SCALE GENOMIC DNA]</scope>
    <source>
        <strain evidence="6">EP-1</strain>
        <tissue evidence="6">Whole</tissue>
    </source>
</reference>
<feature type="transmembrane region" description="Helical" evidence="5">
    <location>
        <begin position="77"/>
        <end position="98"/>
    </location>
</feature>
<evidence type="ECO:0000256" key="3">
    <source>
        <dbReference type="ARBA" id="ARBA00022989"/>
    </source>
</evidence>
<dbReference type="PANTHER" id="PTHR10924">
    <property type="entry name" value="MAJOR FACILITATOR SUPERFAMILY PROTEIN-RELATED"/>
    <property type="match status" value="1"/>
</dbReference>
<accession>A0AAN8XIS9</accession>
<feature type="transmembrane region" description="Helical" evidence="5">
    <location>
        <begin position="105"/>
        <end position="127"/>
    </location>
</feature>
<name>A0AAN8XIS9_HALRR</name>
<proteinExistence type="predicted"/>
<protein>
    <submittedName>
        <fullName evidence="6">Solute carrier 49 member 4</fullName>
    </submittedName>
</protein>
<dbReference type="InterPro" id="IPR049680">
    <property type="entry name" value="FLVCR1-2_SLC49-like"/>
</dbReference>
<keyword evidence="3 5" id="KW-1133">Transmembrane helix</keyword>
<comment type="caution">
    <text evidence="6">The sequence shown here is derived from an EMBL/GenBank/DDBJ whole genome shotgun (WGS) entry which is preliminary data.</text>
</comment>
<feature type="non-terminal residue" evidence="6">
    <location>
        <position position="136"/>
    </location>
</feature>
<organism evidence="6 7">
    <name type="scientific">Halocaridina rubra</name>
    <name type="common">Hawaiian red shrimp</name>
    <dbReference type="NCBI Taxonomy" id="373956"/>
    <lineage>
        <taxon>Eukaryota</taxon>
        <taxon>Metazoa</taxon>
        <taxon>Ecdysozoa</taxon>
        <taxon>Arthropoda</taxon>
        <taxon>Crustacea</taxon>
        <taxon>Multicrustacea</taxon>
        <taxon>Malacostraca</taxon>
        <taxon>Eumalacostraca</taxon>
        <taxon>Eucarida</taxon>
        <taxon>Decapoda</taxon>
        <taxon>Pleocyemata</taxon>
        <taxon>Caridea</taxon>
        <taxon>Atyoidea</taxon>
        <taxon>Atyidae</taxon>
        <taxon>Halocaridina</taxon>
    </lineage>
</organism>
<evidence type="ECO:0000313" key="6">
    <source>
        <dbReference type="EMBL" id="KAK7085305.1"/>
    </source>
</evidence>
<dbReference type="PANTHER" id="PTHR10924:SF27">
    <property type="entry name" value="SOLUTE CARRIER FAMILY 49 MEMBER 4"/>
    <property type="match status" value="1"/>
</dbReference>
<keyword evidence="2 5" id="KW-0812">Transmembrane</keyword>
<dbReference type="SUPFAM" id="SSF103473">
    <property type="entry name" value="MFS general substrate transporter"/>
    <property type="match status" value="1"/>
</dbReference>
<feature type="transmembrane region" description="Helical" evidence="5">
    <location>
        <begin position="37"/>
        <end position="57"/>
    </location>
</feature>
<dbReference type="InterPro" id="IPR036259">
    <property type="entry name" value="MFS_trans_sf"/>
</dbReference>
<keyword evidence="7" id="KW-1185">Reference proteome</keyword>
<evidence type="ECO:0000256" key="1">
    <source>
        <dbReference type="ARBA" id="ARBA00004141"/>
    </source>
</evidence>
<keyword evidence="4 5" id="KW-0472">Membrane</keyword>
<dbReference type="EMBL" id="JAXCGZ010001264">
    <property type="protein sequence ID" value="KAK7085305.1"/>
    <property type="molecule type" value="Genomic_DNA"/>
</dbReference>
<sequence length="136" mass="15260">MCAQRKEIYGDGEGAVSTAKEYQTKSFESHIAYRRRFWVLGIFSVLVWFQCLMWNTWGPISESMEVAFDGWGSETVAAMANWGTFTFILFLFPLIWLVDNKGLRVGVLTISGFVCLATAVRIIPLLLGSSDKAFTA</sequence>
<evidence type="ECO:0000256" key="2">
    <source>
        <dbReference type="ARBA" id="ARBA00022692"/>
    </source>
</evidence>
<gene>
    <name evidence="6" type="primary">DIRC2_2</name>
    <name evidence="6" type="ORF">SK128_001690</name>
</gene>